<keyword evidence="3" id="KW-1185">Reference proteome</keyword>
<reference evidence="2" key="1">
    <citation type="journal article" date="2014" name="Int. J. Syst. Evol. Microbiol.">
        <title>Complete genome sequence of Corynebacterium casei LMG S-19264T (=DSM 44701T), isolated from a smear-ripened cheese.</title>
        <authorList>
            <consortium name="US DOE Joint Genome Institute (JGI-PGF)"/>
            <person name="Walter F."/>
            <person name="Albersmeier A."/>
            <person name="Kalinowski J."/>
            <person name="Ruckert C."/>
        </authorList>
    </citation>
    <scope>NUCLEOTIDE SEQUENCE</scope>
    <source>
        <strain evidence="2">KCTC 12719</strain>
    </source>
</reference>
<dbReference type="InterPro" id="IPR029058">
    <property type="entry name" value="AB_hydrolase_fold"/>
</dbReference>
<dbReference type="Pfam" id="PF07859">
    <property type="entry name" value="Abhydrolase_3"/>
    <property type="match status" value="1"/>
</dbReference>
<reference evidence="2" key="2">
    <citation type="submission" date="2020-09" db="EMBL/GenBank/DDBJ databases">
        <authorList>
            <person name="Sun Q."/>
            <person name="Kim S."/>
        </authorList>
    </citation>
    <scope>NUCLEOTIDE SEQUENCE</scope>
    <source>
        <strain evidence="2">KCTC 12719</strain>
    </source>
</reference>
<dbReference type="GO" id="GO:0016787">
    <property type="term" value="F:hydrolase activity"/>
    <property type="evidence" value="ECO:0007669"/>
    <property type="project" value="UniProtKB-KW"/>
</dbReference>
<feature type="domain" description="Alpha/beta hydrolase fold-3" evidence="1">
    <location>
        <begin position="90"/>
        <end position="255"/>
    </location>
</feature>
<dbReference type="InterPro" id="IPR013094">
    <property type="entry name" value="AB_hydrolase_3"/>
</dbReference>
<evidence type="ECO:0000313" key="3">
    <source>
        <dbReference type="Proteomes" id="UP000610456"/>
    </source>
</evidence>
<dbReference type="PANTHER" id="PTHR42886:SF29">
    <property type="entry name" value="PUMMELIG, ISOFORM A"/>
    <property type="match status" value="1"/>
</dbReference>
<accession>A0A918SK48</accession>
<gene>
    <name evidence="2" type="ORF">GCM10007103_30220</name>
</gene>
<sequence>MVIKKAKNIALIGKHGRPVVTDVYYSDKEEKKPVLIFSHGYKGFKDWGAWNLMAEEFARNGFMLVKFNFSFNGGTLEDPIDFPDLDAFGENTFIKELDDLEVVLNWITGQDFPYAEFSAVSNISLMGHSRGGGTVIVKAAEDSRVKKLITLASVSDFGNRFPSGAQLEAWKENGIAYVENGRTRQQMPHLYEFYTNFKENEERLTISRAAKELKIPFLIIHGTEDPTVDVDNARHLKEWNPDADLFLLEGSNHAFEASHPWEEETLPEAFKKIIERITAFIKDE</sequence>
<dbReference type="SUPFAM" id="SSF53474">
    <property type="entry name" value="alpha/beta-Hydrolases"/>
    <property type="match status" value="1"/>
</dbReference>
<dbReference type="RefSeq" id="WP_189605628.1">
    <property type="nucleotide sequence ID" value="NZ_BMXB01000016.1"/>
</dbReference>
<dbReference type="Proteomes" id="UP000610456">
    <property type="component" value="Unassembled WGS sequence"/>
</dbReference>
<dbReference type="EMBL" id="BMXB01000016">
    <property type="protein sequence ID" value="GHA47119.1"/>
    <property type="molecule type" value="Genomic_DNA"/>
</dbReference>
<evidence type="ECO:0000259" key="1">
    <source>
        <dbReference type="Pfam" id="PF07859"/>
    </source>
</evidence>
<proteinExistence type="predicted"/>
<dbReference type="PANTHER" id="PTHR42886">
    <property type="entry name" value="RE40534P-RELATED"/>
    <property type="match status" value="1"/>
</dbReference>
<organism evidence="2 3">
    <name type="scientific">Salinimicrobium marinum</name>
    <dbReference type="NCBI Taxonomy" id="680283"/>
    <lineage>
        <taxon>Bacteria</taxon>
        <taxon>Pseudomonadati</taxon>
        <taxon>Bacteroidota</taxon>
        <taxon>Flavobacteriia</taxon>
        <taxon>Flavobacteriales</taxon>
        <taxon>Flavobacteriaceae</taxon>
        <taxon>Salinimicrobium</taxon>
    </lineage>
</organism>
<keyword evidence="2" id="KW-0378">Hydrolase</keyword>
<protein>
    <submittedName>
        <fullName evidence="2">Alpha/beta hydrolase</fullName>
    </submittedName>
</protein>
<evidence type="ECO:0000313" key="2">
    <source>
        <dbReference type="EMBL" id="GHA47119.1"/>
    </source>
</evidence>
<dbReference type="Gene3D" id="3.40.50.1820">
    <property type="entry name" value="alpha/beta hydrolase"/>
    <property type="match status" value="1"/>
</dbReference>
<dbReference type="AlphaFoldDB" id="A0A918SK48"/>
<name>A0A918SK48_9FLAO</name>
<comment type="caution">
    <text evidence="2">The sequence shown here is derived from an EMBL/GenBank/DDBJ whole genome shotgun (WGS) entry which is preliminary data.</text>
</comment>